<evidence type="ECO:0000256" key="7">
    <source>
        <dbReference type="ARBA" id="ARBA00023065"/>
    </source>
</evidence>
<dbReference type="Proteomes" id="UP001296776">
    <property type="component" value="Unassembled WGS sequence"/>
</dbReference>
<dbReference type="PIRSF" id="PIRSF001265">
    <property type="entry name" value="H+-PPase"/>
    <property type="match status" value="1"/>
</dbReference>
<feature type="transmembrane region" description="Helical" evidence="9">
    <location>
        <begin position="236"/>
        <end position="253"/>
    </location>
</feature>
<feature type="transmembrane region" description="Helical" evidence="9">
    <location>
        <begin position="55"/>
        <end position="73"/>
    </location>
</feature>
<dbReference type="RefSeq" id="WP_200345991.1">
    <property type="nucleotide sequence ID" value="NZ_NRSJ01000014.1"/>
</dbReference>
<keyword evidence="8 9" id="KW-0472">Membrane</keyword>
<dbReference type="NCBIfam" id="NF001951">
    <property type="entry name" value="PRK00733.1-2"/>
    <property type="match status" value="1"/>
</dbReference>
<comment type="caution">
    <text evidence="9">Lacks conserved residue(s) required for the propagation of feature annotation.</text>
</comment>
<feature type="transmembrane region" description="Helical" evidence="9">
    <location>
        <begin position="6"/>
        <end position="27"/>
    </location>
</feature>
<dbReference type="InterPro" id="IPR004131">
    <property type="entry name" value="PPase-energised_H-pump"/>
</dbReference>
<feature type="transmembrane region" description="Helical" evidence="9">
    <location>
        <begin position="79"/>
        <end position="100"/>
    </location>
</feature>
<keyword evidence="9" id="KW-1003">Cell membrane</keyword>
<evidence type="ECO:0000256" key="8">
    <source>
        <dbReference type="ARBA" id="ARBA00023136"/>
    </source>
</evidence>
<comment type="subunit">
    <text evidence="9">Homodimer.</text>
</comment>
<evidence type="ECO:0000256" key="6">
    <source>
        <dbReference type="ARBA" id="ARBA00022989"/>
    </source>
</evidence>
<reference evidence="10" key="2">
    <citation type="journal article" date="2020" name="Microorganisms">
        <title>Osmotic Adaptation and Compatible Solute Biosynthesis of Phototrophic Bacteria as Revealed from Genome Analyses.</title>
        <authorList>
            <person name="Imhoff J.F."/>
            <person name="Rahn T."/>
            <person name="Kunzel S."/>
            <person name="Keller A."/>
            <person name="Neulinger S.C."/>
        </authorList>
    </citation>
    <scope>NUCLEOTIDE SEQUENCE</scope>
    <source>
        <strain evidence="10">DSM 11080</strain>
    </source>
</reference>
<comment type="catalytic activity">
    <reaction evidence="9">
        <text>diphosphate + H2O + H(+)(in) = 2 phosphate + 2 H(+)(out)</text>
        <dbReference type="Rhea" id="RHEA:13973"/>
        <dbReference type="ChEBI" id="CHEBI:15377"/>
        <dbReference type="ChEBI" id="CHEBI:15378"/>
        <dbReference type="ChEBI" id="CHEBI:33019"/>
        <dbReference type="ChEBI" id="CHEBI:43474"/>
        <dbReference type="EC" id="7.1.3.1"/>
    </reaction>
</comment>
<keyword evidence="5 9" id="KW-1278">Translocase</keyword>
<organism evidence="10 11">
    <name type="scientific">Halochromatium glycolicum</name>
    <dbReference type="NCBI Taxonomy" id="85075"/>
    <lineage>
        <taxon>Bacteria</taxon>
        <taxon>Pseudomonadati</taxon>
        <taxon>Pseudomonadota</taxon>
        <taxon>Gammaproteobacteria</taxon>
        <taxon>Chromatiales</taxon>
        <taxon>Chromatiaceae</taxon>
        <taxon>Halochromatium</taxon>
    </lineage>
</organism>
<dbReference type="GO" id="GO:0004427">
    <property type="term" value="F:inorganic diphosphate phosphatase activity"/>
    <property type="evidence" value="ECO:0007669"/>
    <property type="project" value="UniProtKB-UniRule"/>
</dbReference>
<keyword evidence="4 9" id="KW-0460">Magnesium</keyword>
<comment type="similarity">
    <text evidence="9">Belongs to the H(+)-translocating pyrophosphatase (TC 3.A.10) family. K(+)-insensitive subfamily.</text>
</comment>
<name>A0AAJ0XA50_9GAMM</name>
<dbReference type="AlphaFoldDB" id="A0AAJ0XA50"/>
<evidence type="ECO:0000256" key="2">
    <source>
        <dbReference type="ARBA" id="ARBA00022448"/>
    </source>
</evidence>
<keyword evidence="2 9" id="KW-0813">Transport</keyword>
<reference evidence="10" key="1">
    <citation type="submission" date="2017-08" db="EMBL/GenBank/DDBJ databases">
        <authorList>
            <person name="Imhoff J.F."/>
            <person name="Rahn T."/>
            <person name="Kuenzel S."/>
            <person name="Neulinger S.C."/>
        </authorList>
    </citation>
    <scope>NUCLEOTIDE SEQUENCE</scope>
    <source>
        <strain evidence="10">DSM 11080</strain>
    </source>
</reference>
<comment type="subcellular location">
    <subcellularLocation>
        <location evidence="9">Cell membrane</location>
        <topology evidence="9">Multi-pass membrane protein</topology>
    </subcellularLocation>
    <subcellularLocation>
        <location evidence="1">Endomembrane system</location>
        <topology evidence="1">Multi-pass membrane protein</topology>
    </subcellularLocation>
</comment>
<comment type="cofactor">
    <cofactor evidence="9">
        <name>Mg(2+)</name>
        <dbReference type="ChEBI" id="CHEBI:18420"/>
    </cofactor>
</comment>
<feature type="transmembrane region" description="Helical" evidence="9">
    <location>
        <begin position="120"/>
        <end position="145"/>
    </location>
</feature>
<sequence>MYLGVIFATLCALIALSFAILSIRWVMLQPQGDERMRQIAGAIQEGASAYLHRQYLTIAGVALLPMLGLWHWLGAESGVGFLVGALLSGAVGYVGVLVCVRANLRTAEAARRGTNAALQVAFRGGMVSGLLVVGLALLGVAGYYLVLAPPDPDDFAAQTGALGALIGLAFGSSLISIFARLGGGIFTKGADIGADLVDQIGSGLNEGDSRNLALIADNVGDNIGDCAGMAADLFETYAVTLVATMLLGSLLLQEHAADAIAYPLVLGGLAVLATVVGTFFVKLEPGDTRVLAALSKALTVSGVLAFVLFVPATWLFLPATFIPPGSEEALSRWGVLAAAGIGLVLTGLILVSTEYYTGTDYGPVRGIAKASLNGTATNLIAGLGVSMKSTGAPALMICGAIWGAYQMAGLYGIAIAAISMLSLTGLLVALSAYGPIIDNAGGIAEMAGMDAQVQGVTDSLDAVGNTTKAVTKAYAIGSAGLAALVLFADFTHSMAAGGNVLSFELESPAVLIGLFIGALLPYLFSAMTIEAVARVAAVAVDEVRRQAQEVPGIMAHPPKLDGGRTVNLLTKNAIKEMIIPSLLPVAVPMAVGFGIQWLMGGNAGALALGGLLIGTIITGLYVAISMTAGGAAWDNAKRYIEDGNFGGPGSDAHQAAVIGDAVGDAGKDAAGPAVNPMIKLINLVALLMVPLL</sequence>
<feature type="transmembrane region" description="Helical" evidence="9">
    <location>
        <begin position="408"/>
        <end position="430"/>
    </location>
</feature>
<dbReference type="PANTHER" id="PTHR31998">
    <property type="entry name" value="K(+)-INSENSITIVE PYROPHOSPHATE-ENERGIZED PROTON PUMP"/>
    <property type="match status" value="1"/>
</dbReference>
<feature type="transmembrane region" description="Helical" evidence="9">
    <location>
        <begin position="473"/>
        <end position="495"/>
    </location>
</feature>
<dbReference type="EC" id="7.1.3.1" evidence="9"/>
<feature type="transmembrane region" description="Helical" evidence="9">
    <location>
        <begin position="605"/>
        <end position="624"/>
    </location>
</feature>
<accession>A0AAJ0XA50</accession>
<feature type="site" description="Determinant of potassium independence" evidence="9">
    <location>
        <position position="468"/>
    </location>
</feature>
<feature type="transmembrane region" description="Helical" evidence="9">
    <location>
        <begin position="379"/>
        <end position="402"/>
    </location>
</feature>
<keyword evidence="11" id="KW-1185">Reference proteome</keyword>
<feature type="transmembrane region" description="Helical" evidence="9">
    <location>
        <begin position="157"/>
        <end position="179"/>
    </location>
</feature>
<feature type="transmembrane region" description="Helical" evidence="9">
    <location>
        <begin position="259"/>
        <end position="281"/>
    </location>
</feature>
<keyword evidence="9" id="KW-0375">Hydrogen ion transport</keyword>
<evidence type="ECO:0000256" key="5">
    <source>
        <dbReference type="ARBA" id="ARBA00022967"/>
    </source>
</evidence>
<feature type="transmembrane region" description="Helical" evidence="9">
    <location>
        <begin position="507"/>
        <end position="524"/>
    </location>
</feature>
<keyword evidence="6 9" id="KW-1133">Transmembrane helix</keyword>
<dbReference type="GO" id="GO:0012505">
    <property type="term" value="C:endomembrane system"/>
    <property type="evidence" value="ECO:0007669"/>
    <property type="project" value="UniProtKB-SubCell"/>
</dbReference>
<feature type="transmembrane region" description="Helical" evidence="9">
    <location>
        <begin position="293"/>
        <end position="317"/>
    </location>
</feature>
<evidence type="ECO:0000256" key="1">
    <source>
        <dbReference type="ARBA" id="ARBA00004127"/>
    </source>
</evidence>
<evidence type="ECO:0000313" key="11">
    <source>
        <dbReference type="Proteomes" id="UP001296776"/>
    </source>
</evidence>
<gene>
    <name evidence="9 10" type="primary">hppA</name>
    <name evidence="10" type="ORF">CKO40_09580</name>
</gene>
<dbReference type="EMBL" id="NRSJ01000014">
    <property type="protein sequence ID" value="MBK1704780.1"/>
    <property type="molecule type" value="Genomic_DNA"/>
</dbReference>
<evidence type="ECO:0000256" key="4">
    <source>
        <dbReference type="ARBA" id="ARBA00022842"/>
    </source>
</evidence>
<dbReference type="HAMAP" id="MF_01129">
    <property type="entry name" value="PPase_energized_pump"/>
    <property type="match status" value="1"/>
</dbReference>
<evidence type="ECO:0000256" key="3">
    <source>
        <dbReference type="ARBA" id="ARBA00022692"/>
    </source>
</evidence>
<dbReference type="NCBIfam" id="NF001960">
    <property type="entry name" value="PRK00733.3-5"/>
    <property type="match status" value="1"/>
</dbReference>
<evidence type="ECO:0000256" key="9">
    <source>
        <dbReference type="HAMAP-Rule" id="MF_01129"/>
    </source>
</evidence>
<dbReference type="GO" id="GO:0005886">
    <property type="term" value="C:plasma membrane"/>
    <property type="evidence" value="ECO:0007669"/>
    <property type="project" value="UniProtKB-SubCell"/>
</dbReference>
<dbReference type="Pfam" id="PF03030">
    <property type="entry name" value="H_PPase"/>
    <property type="match status" value="1"/>
</dbReference>
<proteinExistence type="inferred from homology"/>
<keyword evidence="10" id="KW-0378">Hydrolase</keyword>
<dbReference type="GO" id="GO:0000287">
    <property type="term" value="F:magnesium ion binding"/>
    <property type="evidence" value="ECO:0007669"/>
    <property type="project" value="UniProtKB-UniRule"/>
</dbReference>
<dbReference type="GO" id="GO:0009678">
    <property type="term" value="F:diphosphate hydrolysis-driven proton transmembrane transporter activity"/>
    <property type="evidence" value="ECO:0007669"/>
    <property type="project" value="UniProtKB-UniRule"/>
</dbReference>
<feature type="transmembrane region" description="Helical" evidence="9">
    <location>
        <begin position="337"/>
        <end position="358"/>
    </location>
</feature>
<dbReference type="NCBIfam" id="TIGR01104">
    <property type="entry name" value="V_PPase"/>
    <property type="match status" value="1"/>
</dbReference>
<feature type="transmembrane region" description="Helical" evidence="9">
    <location>
        <begin position="577"/>
        <end position="599"/>
    </location>
</feature>
<keyword evidence="7 9" id="KW-0406">Ion transport</keyword>
<comment type="caution">
    <text evidence="10">The sequence shown here is derived from an EMBL/GenBank/DDBJ whole genome shotgun (WGS) entry which is preliminary data.</text>
</comment>
<keyword evidence="3 9" id="KW-0812">Transmembrane</keyword>
<evidence type="ECO:0000313" key="10">
    <source>
        <dbReference type="EMBL" id="MBK1704780.1"/>
    </source>
</evidence>
<comment type="function">
    <text evidence="9">Proton pump that utilizes the energy of pyrophosphate hydrolysis as the driving force for proton movement across the membrane. Generates a proton motive force.</text>
</comment>
<protein>
    <recommendedName>
        <fullName evidence="9">K(+)-insensitive pyrophosphate-energized proton pump</fullName>
        <ecNumber evidence="9">7.1.3.1</ecNumber>
    </recommendedName>
    <alternativeName>
        <fullName evidence="9">Membrane-bound proton-translocating pyrophosphatase</fullName>
    </alternativeName>
    <alternativeName>
        <fullName evidence="9">Pyrophosphate-energized inorganic pyrophosphatase</fullName>
        <shortName evidence="9">H(+)-PPase</shortName>
    </alternativeName>
</protein>